<protein>
    <submittedName>
        <fullName evidence="2">Uncharacterized protein</fullName>
    </submittedName>
</protein>
<sequence length="291" mass="34444">MEKDIEKQCLSFRSYIRMLRKGINDTCYLFQNDGLQLSNFMEIFPQIDETFALMFNANNAISNERIDAIDFFYEKVFPLLDPTEVVNKIKPEIDEAYKILHNKLDSLDMTTFDEKKKKLFSDRKKKIERLQEPFQVDEIIDIKKFIKQMSECFNPPMVIDLSDIMEVYDKYVAVFKIYKSFNDLKNFNRPAKITPEQALIKRLYEQLNILQNTIEEKNEQISKLQQEKMTFKRENIQLKKENESLQQQNDELVKRVTQMNNRLQNNSKMVVALEKISGILEAPAPYTGDSK</sequence>
<evidence type="ECO:0000313" key="2">
    <source>
        <dbReference type="EMBL" id="KAK8837634.1"/>
    </source>
</evidence>
<organism evidence="2 3">
    <name type="scientific">Tritrichomonas musculus</name>
    <dbReference type="NCBI Taxonomy" id="1915356"/>
    <lineage>
        <taxon>Eukaryota</taxon>
        <taxon>Metamonada</taxon>
        <taxon>Parabasalia</taxon>
        <taxon>Tritrichomonadida</taxon>
        <taxon>Tritrichomonadidae</taxon>
        <taxon>Tritrichomonas</taxon>
    </lineage>
</organism>
<gene>
    <name evidence="2" type="ORF">M9Y10_036166</name>
</gene>
<reference evidence="2 3" key="1">
    <citation type="submission" date="2024-04" db="EMBL/GenBank/DDBJ databases">
        <title>Tritrichomonas musculus Genome.</title>
        <authorList>
            <person name="Alves-Ferreira E."/>
            <person name="Grigg M."/>
            <person name="Lorenzi H."/>
            <person name="Galac M."/>
        </authorList>
    </citation>
    <scope>NUCLEOTIDE SEQUENCE [LARGE SCALE GENOMIC DNA]</scope>
    <source>
        <strain evidence="2 3">EAF2021</strain>
    </source>
</reference>
<evidence type="ECO:0000313" key="3">
    <source>
        <dbReference type="Proteomes" id="UP001470230"/>
    </source>
</evidence>
<keyword evidence="3" id="KW-1185">Reference proteome</keyword>
<name>A0ABR2GUM6_9EUKA</name>
<evidence type="ECO:0000256" key="1">
    <source>
        <dbReference type="SAM" id="Coils"/>
    </source>
</evidence>
<dbReference type="EMBL" id="JAPFFF010000058">
    <property type="protein sequence ID" value="KAK8837634.1"/>
    <property type="molecule type" value="Genomic_DNA"/>
</dbReference>
<proteinExistence type="predicted"/>
<keyword evidence="1" id="KW-0175">Coiled coil</keyword>
<accession>A0ABR2GUM6</accession>
<comment type="caution">
    <text evidence="2">The sequence shown here is derived from an EMBL/GenBank/DDBJ whole genome shotgun (WGS) entry which is preliminary data.</text>
</comment>
<feature type="coiled-coil region" evidence="1">
    <location>
        <begin position="200"/>
        <end position="262"/>
    </location>
</feature>
<dbReference type="Proteomes" id="UP001470230">
    <property type="component" value="Unassembled WGS sequence"/>
</dbReference>